<dbReference type="InterPro" id="IPR053162">
    <property type="entry name" value="DnaD"/>
</dbReference>
<dbReference type="InterPro" id="IPR006343">
    <property type="entry name" value="DnaB/C_C"/>
</dbReference>
<feature type="domain" description="DnaD N-terminal" evidence="3">
    <location>
        <begin position="25"/>
        <end position="121"/>
    </location>
</feature>
<dbReference type="Gene3D" id="1.10.10.10">
    <property type="entry name" value="Winged helix-like DNA-binding domain superfamily/Winged helix DNA-binding domain"/>
    <property type="match status" value="1"/>
</dbReference>
<evidence type="ECO:0000313" key="5">
    <source>
        <dbReference type="Proteomes" id="UP000318102"/>
    </source>
</evidence>
<dbReference type="NCBIfam" id="TIGR01446">
    <property type="entry name" value="DnaD_dom"/>
    <property type="match status" value="1"/>
</dbReference>
<keyword evidence="5" id="KW-1185">Reference proteome</keyword>
<gene>
    <name evidence="4" type="ORF">FPZ44_07615</name>
</gene>
<dbReference type="RefSeq" id="WP_144988895.1">
    <property type="nucleotide sequence ID" value="NZ_VNJK01000001.1"/>
</dbReference>
<comment type="similarity">
    <text evidence="1">Belongs to the DnaB/DnaD family.</text>
</comment>
<dbReference type="Gene3D" id="1.10.10.630">
    <property type="entry name" value="DnaD domain-like"/>
    <property type="match status" value="1"/>
</dbReference>
<organism evidence="4 5">
    <name type="scientific">Paenibacillus agilis</name>
    <dbReference type="NCBI Taxonomy" id="3020863"/>
    <lineage>
        <taxon>Bacteria</taxon>
        <taxon>Bacillati</taxon>
        <taxon>Bacillota</taxon>
        <taxon>Bacilli</taxon>
        <taxon>Bacillales</taxon>
        <taxon>Paenibacillaceae</taxon>
        <taxon>Paenibacillus</taxon>
    </lineage>
</organism>
<dbReference type="Pfam" id="PF21984">
    <property type="entry name" value="DnaD_N"/>
    <property type="match status" value="1"/>
</dbReference>
<evidence type="ECO:0000259" key="3">
    <source>
        <dbReference type="Pfam" id="PF21984"/>
    </source>
</evidence>
<dbReference type="SUPFAM" id="SSF158499">
    <property type="entry name" value="DnaD domain-like"/>
    <property type="match status" value="1"/>
</dbReference>
<evidence type="ECO:0000259" key="2">
    <source>
        <dbReference type="Pfam" id="PF07261"/>
    </source>
</evidence>
<feature type="domain" description="DnaB/C C-terminal" evidence="2">
    <location>
        <begin position="146"/>
        <end position="217"/>
    </location>
</feature>
<dbReference type="Pfam" id="PF07261">
    <property type="entry name" value="DnaB_2"/>
    <property type="match status" value="1"/>
</dbReference>
<name>A0A559IZ84_9BACL</name>
<sequence length="228" mass="26605">MSADAWRAYAKGIALQMQSGQLSLPATLFTHYKRLQLTDIEVMLLIHLMDFKQNEYKEFPTIDEIQERMSSTETVVISALQRLIKEGFLSIDEQIDPITRVQGECYNLEGLWERLAVILAEDIREERQRQKQQTGNRSEKNAPNLFDIFEKEFGRPLSPMECETIAGWIDDDHYSEPIILMALKEAVFAGKVHFRYVDRILLEWSRNKIRTVEDARNFTQKFRGTGRS</sequence>
<proteinExistence type="inferred from homology"/>
<dbReference type="PANTHER" id="PTHR37293:SF6">
    <property type="entry name" value="DNA REPLICATION PROTEIN DNAD"/>
    <property type="match status" value="1"/>
</dbReference>
<reference evidence="4 5" key="1">
    <citation type="submission" date="2019-07" db="EMBL/GenBank/DDBJ databases">
        <authorList>
            <person name="Kim J."/>
        </authorList>
    </citation>
    <scope>NUCLEOTIDE SEQUENCE [LARGE SCALE GENOMIC DNA]</scope>
    <source>
        <strain evidence="4 5">N4</strain>
    </source>
</reference>
<accession>A0A559IZ84</accession>
<dbReference type="EMBL" id="VNJK01000001">
    <property type="protein sequence ID" value="TVX92934.1"/>
    <property type="molecule type" value="Genomic_DNA"/>
</dbReference>
<dbReference type="PANTHER" id="PTHR37293">
    <property type="entry name" value="PHAGE REPLICATION PROTEIN-RELATED"/>
    <property type="match status" value="1"/>
</dbReference>
<evidence type="ECO:0000256" key="1">
    <source>
        <dbReference type="ARBA" id="ARBA00093462"/>
    </source>
</evidence>
<dbReference type="Proteomes" id="UP000318102">
    <property type="component" value="Unassembled WGS sequence"/>
</dbReference>
<dbReference type="InterPro" id="IPR053843">
    <property type="entry name" value="DnaD_N"/>
</dbReference>
<evidence type="ECO:0000313" key="4">
    <source>
        <dbReference type="EMBL" id="TVX92934.1"/>
    </source>
</evidence>
<dbReference type="OrthoDB" id="9770238at2"/>
<protein>
    <submittedName>
        <fullName evidence="4">DnaD domain-containing protein</fullName>
    </submittedName>
</protein>
<dbReference type="AlphaFoldDB" id="A0A559IZ84"/>
<dbReference type="InterPro" id="IPR036388">
    <property type="entry name" value="WH-like_DNA-bd_sf"/>
</dbReference>
<comment type="caution">
    <text evidence="4">The sequence shown here is derived from an EMBL/GenBank/DDBJ whole genome shotgun (WGS) entry which is preliminary data.</text>
</comment>
<dbReference type="InterPro" id="IPR034829">
    <property type="entry name" value="DnaD-like_sf"/>
</dbReference>